<keyword evidence="3" id="KW-1185">Reference proteome</keyword>
<dbReference type="InterPro" id="IPR032675">
    <property type="entry name" value="LRR_dom_sf"/>
</dbReference>
<feature type="domain" description="Knr4/Smi1-like" evidence="1">
    <location>
        <begin position="121"/>
        <end position="250"/>
    </location>
</feature>
<proteinExistence type="predicted"/>
<dbReference type="RefSeq" id="WP_382376330.1">
    <property type="nucleotide sequence ID" value="NZ_JBHRZI010000019.1"/>
</dbReference>
<dbReference type="SUPFAM" id="SSF52047">
    <property type="entry name" value="RNI-like"/>
    <property type="match status" value="1"/>
</dbReference>
<dbReference type="EMBL" id="JBHRZI010000019">
    <property type="protein sequence ID" value="MFC3894783.1"/>
    <property type="molecule type" value="Genomic_DNA"/>
</dbReference>
<dbReference type="Pfam" id="PF09346">
    <property type="entry name" value="SMI1_KNR4"/>
    <property type="match status" value="1"/>
</dbReference>
<comment type="caution">
    <text evidence="2">The sequence shown here is derived from an EMBL/GenBank/DDBJ whole genome shotgun (WGS) entry which is preliminary data.</text>
</comment>
<dbReference type="InterPro" id="IPR018958">
    <property type="entry name" value="Knr4/Smi1-like_dom"/>
</dbReference>
<evidence type="ECO:0000313" key="2">
    <source>
        <dbReference type="EMBL" id="MFC3894783.1"/>
    </source>
</evidence>
<gene>
    <name evidence="2" type="ORF">ACFOWZ_25165</name>
</gene>
<name>A0ABV8BYJ6_9PSEU</name>
<reference evidence="3" key="1">
    <citation type="journal article" date="2019" name="Int. J. Syst. Evol. Microbiol.">
        <title>The Global Catalogue of Microorganisms (GCM) 10K type strain sequencing project: providing services to taxonomists for standard genome sequencing and annotation.</title>
        <authorList>
            <consortium name="The Broad Institute Genomics Platform"/>
            <consortium name="The Broad Institute Genome Sequencing Center for Infectious Disease"/>
            <person name="Wu L."/>
            <person name="Ma J."/>
        </authorList>
    </citation>
    <scope>NUCLEOTIDE SEQUENCE [LARGE SCALE GENOMIC DNA]</scope>
    <source>
        <strain evidence="3">CGMCC 4.7405</strain>
    </source>
</reference>
<dbReference type="Gene3D" id="3.80.10.10">
    <property type="entry name" value="Ribonuclease Inhibitor"/>
    <property type="match status" value="1"/>
</dbReference>
<organism evidence="2 3">
    <name type="scientific">Lentzea rhizosphaerae</name>
    <dbReference type="NCBI Taxonomy" id="2041025"/>
    <lineage>
        <taxon>Bacteria</taxon>
        <taxon>Bacillati</taxon>
        <taxon>Actinomycetota</taxon>
        <taxon>Actinomycetes</taxon>
        <taxon>Pseudonocardiales</taxon>
        <taxon>Pseudonocardiaceae</taxon>
        <taxon>Lentzea</taxon>
    </lineage>
</organism>
<sequence>METKLAAVAAELVARTEPGWDYLTLRATSEFGFTSRRVTSGPSDNDVRVRQLKSLVALGADGPVVFEMRVEPDGAFTALLTEGIQQQDSLLPPTYSVVFEPRPRHVIPPYERTEVTSTGPLAAVEAELGVPLPAEVHELYLSGVTEFGDHTLLPADEILTVRRERLDDEESFFSHSCDDWAEPVPYTGPRDAVQLVGFHPLWVPIVRYPSGVTLCVDLAPGPRGRVGQVIVASLNCNPLELLAESVTEWHRSPEHPDRPWMRAHYSAEDHDVDVIAEVSQRFQTLRELGLYDLGDADLGPLASLADLRELKVSGGRLRLGGLADLPLERLHVTATETEIPALERLTSLTVSGARVELPTLPKLRVLDVSGAEVDVESLPQVDHLTLNAEQWRRCAVRPAAATLTGERSLAQALDWAESLGVALPRRVVSGRP</sequence>
<dbReference type="Proteomes" id="UP001595690">
    <property type="component" value="Unassembled WGS sequence"/>
</dbReference>
<evidence type="ECO:0000313" key="3">
    <source>
        <dbReference type="Proteomes" id="UP001595690"/>
    </source>
</evidence>
<evidence type="ECO:0000259" key="1">
    <source>
        <dbReference type="Pfam" id="PF09346"/>
    </source>
</evidence>
<protein>
    <submittedName>
        <fullName evidence="2">SMI1/KNR4 family protein</fullName>
    </submittedName>
</protein>
<accession>A0ABV8BYJ6</accession>